<dbReference type="PROSITE" id="PS50003">
    <property type="entry name" value="PH_DOMAIN"/>
    <property type="match status" value="1"/>
</dbReference>
<dbReference type="InterPro" id="IPR011993">
    <property type="entry name" value="PH-like_dom_sf"/>
</dbReference>
<organism evidence="4 5">
    <name type="scientific">Triparma verrucosa</name>
    <dbReference type="NCBI Taxonomy" id="1606542"/>
    <lineage>
        <taxon>Eukaryota</taxon>
        <taxon>Sar</taxon>
        <taxon>Stramenopiles</taxon>
        <taxon>Ochrophyta</taxon>
        <taxon>Bolidophyceae</taxon>
        <taxon>Parmales</taxon>
        <taxon>Triparmaceae</taxon>
        <taxon>Triparma</taxon>
    </lineage>
</organism>
<comment type="caution">
    <text evidence="4">The sequence shown here is derived from an EMBL/GenBank/DDBJ whole genome shotgun (WGS) entry which is preliminary data.</text>
</comment>
<gene>
    <name evidence="4" type="ORF">TrVE_jg2013</name>
</gene>
<feature type="compositionally biased region" description="Acidic residues" evidence="2">
    <location>
        <begin position="478"/>
        <end position="494"/>
    </location>
</feature>
<feature type="region of interest" description="Disordered" evidence="2">
    <location>
        <begin position="617"/>
        <end position="655"/>
    </location>
</feature>
<dbReference type="SUPFAM" id="SSF50729">
    <property type="entry name" value="PH domain-like"/>
    <property type="match status" value="1"/>
</dbReference>
<dbReference type="Gene3D" id="2.30.29.30">
    <property type="entry name" value="Pleckstrin-homology domain (PH domain)/Phosphotyrosine-binding domain (PTB)"/>
    <property type="match status" value="1"/>
</dbReference>
<keyword evidence="1" id="KW-0175">Coiled coil</keyword>
<name>A0A9W7C334_9STRA</name>
<evidence type="ECO:0000259" key="3">
    <source>
        <dbReference type="PROSITE" id="PS50003"/>
    </source>
</evidence>
<feature type="compositionally biased region" description="Polar residues" evidence="2">
    <location>
        <begin position="464"/>
        <end position="477"/>
    </location>
</feature>
<feature type="region of interest" description="Disordered" evidence="2">
    <location>
        <begin position="462"/>
        <end position="524"/>
    </location>
</feature>
<evidence type="ECO:0000256" key="2">
    <source>
        <dbReference type="SAM" id="MobiDB-lite"/>
    </source>
</evidence>
<feature type="compositionally biased region" description="Low complexity" evidence="2">
    <location>
        <begin position="625"/>
        <end position="643"/>
    </location>
</feature>
<protein>
    <recommendedName>
        <fullName evidence="3">PH domain-containing protein</fullName>
    </recommendedName>
</protein>
<feature type="domain" description="PH" evidence="3">
    <location>
        <begin position="75"/>
        <end position="176"/>
    </location>
</feature>
<feature type="compositionally biased region" description="Low complexity" evidence="2">
    <location>
        <begin position="495"/>
        <end position="505"/>
    </location>
</feature>
<accession>A0A9W7C334</accession>
<proteinExistence type="predicted"/>
<reference evidence="5" key="1">
    <citation type="journal article" date="2023" name="Commun. Biol.">
        <title>Genome analysis of Parmales, the sister group of diatoms, reveals the evolutionary specialization of diatoms from phago-mixotrophs to photoautotrophs.</title>
        <authorList>
            <person name="Ban H."/>
            <person name="Sato S."/>
            <person name="Yoshikawa S."/>
            <person name="Yamada K."/>
            <person name="Nakamura Y."/>
            <person name="Ichinomiya M."/>
            <person name="Sato N."/>
            <person name="Blanc-Mathieu R."/>
            <person name="Endo H."/>
            <person name="Kuwata A."/>
            <person name="Ogata H."/>
        </authorList>
    </citation>
    <scope>NUCLEOTIDE SEQUENCE [LARGE SCALE GENOMIC DNA]</scope>
    <source>
        <strain evidence="5">NIES 3699</strain>
    </source>
</reference>
<evidence type="ECO:0000313" key="4">
    <source>
        <dbReference type="EMBL" id="GMI01062.1"/>
    </source>
</evidence>
<dbReference type="SMART" id="SM00233">
    <property type="entry name" value="PH"/>
    <property type="match status" value="1"/>
</dbReference>
<feature type="coiled-coil region" evidence="1">
    <location>
        <begin position="367"/>
        <end position="415"/>
    </location>
</feature>
<evidence type="ECO:0000313" key="5">
    <source>
        <dbReference type="Proteomes" id="UP001165160"/>
    </source>
</evidence>
<keyword evidence="5" id="KW-1185">Reference proteome</keyword>
<dbReference type="EMBL" id="BRXX01000258">
    <property type="protein sequence ID" value="GMI01062.1"/>
    <property type="molecule type" value="Genomic_DNA"/>
</dbReference>
<dbReference type="InterPro" id="IPR001849">
    <property type="entry name" value="PH_domain"/>
</dbReference>
<evidence type="ECO:0000256" key="1">
    <source>
        <dbReference type="SAM" id="Coils"/>
    </source>
</evidence>
<dbReference type="AlphaFoldDB" id="A0A9W7C334"/>
<dbReference type="Proteomes" id="UP001165160">
    <property type="component" value="Unassembled WGS sequence"/>
</dbReference>
<feature type="region of interest" description="Disordered" evidence="2">
    <location>
        <begin position="38"/>
        <end position="63"/>
    </location>
</feature>
<dbReference type="Pfam" id="PF00169">
    <property type="entry name" value="PH"/>
    <property type="match status" value="1"/>
</dbReference>
<feature type="compositionally biased region" description="Low complexity" evidence="2">
    <location>
        <begin position="38"/>
        <end position="60"/>
    </location>
</feature>
<sequence length="655" mass="73210">MDAAVNTVTDKVSDVASSLHSTLSPYTPSMPAMPAIPSMPNIPSIPTSNPFTSSTNTTFTVKSSPSKKAAVTQMLSSKHGWLEKKNESDKWSRRYCCIVPHTFLYYFDTPTSTEPAGIIDLECYSAIERDLSSTLDGSVFELRGETRNSGLRRFFFRSETTEDCDAWSDAFLQNRHSALVEEREAFRELQSSFSHQLNSCNELIDDAEHRQRLAEEEAYKLRSSNVSEGRLLKERLLSLVKETVSDSSVPSQKLLRDAVREKSNTRLVEILSKGVKNLMVENRKVKADVFEMTKKQEESSASHTHKLTSQKSEFETIIEECRSKIHHLNDQVTALDKIVSEDARLAEEKEATITAMKVEGEMTARRLEQTLKKKRELSEHKKLLVRELLSMRERVKELTADNEKATKKIEKYEKRELDRLERAERMEMLERTERVARKLQTQPLTSEGEKEKVSVVIDYKDVSPENSYGSNDANVDSVSDELDNDDGSDNDDDSVSSGLSSLLDSSNDDEDNDLKAPSTTQPTIEEIRAVEDTSVSTSVNTIMATAATAPPPPKVFYGNLAARKLQHINQLKNQGSAIGSSPTAVPAKIMLPTNKDSRDDDFFKKESGLSVATMARLRAESKNPGMGEESVGSGGSDLSSLTGITQTKEEEKYHF</sequence>